<dbReference type="FunFam" id="3.30.70.270:FF:000001">
    <property type="entry name" value="Diguanylate cyclase domain protein"/>
    <property type="match status" value="1"/>
</dbReference>
<dbReference type="InterPro" id="IPR052155">
    <property type="entry name" value="Biofilm_reg_signaling"/>
</dbReference>
<dbReference type="PROSITE" id="PS50113">
    <property type="entry name" value="PAC"/>
    <property type="match status" value="1"/>
</dbReference>
<keyword evidence="1" id="KW-0812">Transmembrane</keyword>
<dbReference type="InterPro" id="IPR043128">
    <property type="entry name" value="Rev_trsase/Diguanyl_cyclase"/>
</dbReference>
<dbReference type="Pfam" id="PF00563">
    <property type="entry name" value="EAL"/>
    <property type="match status" value="1"/>
</dbReference>
<dbReference type="PROSITE" id="PS50883">
    <property type="entry name" value="EAL"/>
    <property type="match status" value="1"/>
</dbReference>
<accession>A0A254T9U2</accession>
<dbReference type="InterPro" id="IPR001610">
    <property type="entry name" value="PAC"/>
</dbReference>
<feature type="domain" description="PAS" evidence="2">
    <location>
        <begin position="286"/>
        <end position="360"/>
    </location>
</feature>
<dbReference type="CDD" id="cd01949">
    <property type="entry name" value="GGDEF"/>
    <property type="match status" value="1"/>
</dbReference>
<evidence type="ECO:0000313" key="7">
    <source>
        <dbReference type="Proteomes" id="UP000197535"/>
    </source>
</evidence>
<dbReference type="Proteomes" id="UP000197535">
    <property type="component" value="Unassembled WGS sequence"/>
</dbReference>
<feature type="domain" description="PAC" evidence="3">
    <location>
        <begin position="364"/>
        <end position="417"/>
    </location>
</feature>
<protein>
    <recommendedName>
        <fullName evidence="8">Diguanylate cyclase</fullName>
    </recommendedName>
</protein>
<dbReference type="InterPro" id="IPR029787">
    <property type="entry name" value="Nucleotide_cyclase"/>
</dbReference>
<evidence type="ECO:0000313" key="6">
    <source>
        <dbReference type="EMBL" id="OWW19419.1"/>
    </source>
</evidence>
<sequence>MTGGDLRSFYIQAQKALYETQLGSAVVLADKSGQQILNTSVAFGQPLPLHGNPDIVQRVFETGEPAVSDIFIGSVLHMPIMVVGVPVLRDGKVQAFLNVNIYPDSFNDILSAQRLPYGWVATIFDSKGTIVTRSRESQRFSGQKPSRDYFDKLMSSGEGTFDAVMKDGESARAAYTSSPVTGWRIAIAIPHAMLAAQFKQRISMLALGIAVLFAIGIAMAGKIGGRIVRAFHALVAPARALGAGEPVHPPAVEIVEAAAVAKAMDDAATLLTERDTALRDALQTLRESQYRSALALKAGGTAVWELDVASRRLLPADDLLFAMLGYPPQELQTMDDWMQLVHKEDRAGMPKLIGDVIEGRRENYWQEMRLRASDGSWRWIMSQAIAAERGPDGRAVRLIGTHTDVTERKLAQEHARQAALHDPLTGLPNRALVFEYGSHLLAAARRNHARGALLFIDLDRFKPINDIYGHETGDRVLQEVARRLSAGTRQEDLVGRLGGDEFVVVLPVLDADRRRAATVAQHLVDSISQPYLIDTLELSLSPSIGISFYPEHASDISALLHAADLAMYQVKQTGRASYQFYTPELDRHADEAHSLEARVRQALQQGGLRLHYQPVVDIRSGRITGAEALVRLCDREGDMVGPDRFIPVAESAGLITELGEWVVAEACRQRGVWREEGLTLSIAVNVSPLQFRQRDFAERLSGILADNGADPCGLEVEVTESAVMDNLDEAIKVLDRIKALGVKVALDDFGTGYSSLSRLTSLPLDKLKVDQSFVRRIESDQASRTVTGAIIALGHSLKLDVIGEGIESEDALRYLQEHGCSLAQGFWFSRPLPADEFAQWCRARQEMHSAPVQVS</sequence>
<dbReference type="InterPro" id="IPR013655">
    <property type="entry name" value="PAS_fold_3"/>
</dbReference>
<dbReference type="SUPFAM" id="SSF55785">
    <property type="entry name" value="PYP-like sensor domain (PAS domain)"/>
    <property type="match status" value="1"/>
</dbReference>
<feature type="domain" description="GGDEF" evidence="5">
    <location>
        <begin position="449"/>
        <end position="583"/>
    </location>
</feature>
<dbReference type="PROSITE" id="PS50887">
    <property type="entry name" value="GGDEF"/>
    <property type="match status" value="1"/>
</dbReference>
<proteinExistence type="predicted"/>
<evidence type="ECO:0008006" key="8">
    <source>
        <dbReference type="Google" id="ProtNLM"/>
    </source>
</evidence>
<reference evidence="6 7" key="1">
    <citation type="submission" date="2016-02" db="EMBL/GenBank/DDBJ databases">
        <authorList>
            <person name="Wen L."/>
            <person name="He K."/>
            <person name="Yang H."/>
        </authorList>
    </citation>
    <scope>NUCLEOTIDE SEQUENCE [LARGE SCALE GENOMIC DNA]</scope>
    <source>
        <strain evidence="6 7">TSA40</strain>
    </source>
</reference>
<dbReference type="InterPro" id="IPR000160">
    <property type="entry name" value="GGDEF_dom"/>
</dbReference>
<dbReference type="NCBIfam" id="TIGR00229">
    <property type="entry name" value="sensory_box"/>
    <property type="match status" value="1"/>
</dbReference>
<organism evidence="6 7">
    <name type="scientific">Noviherbaspirillum denitrificans</name>
    <dbReference type="NCBI Taxonomy" id="1968433"/>
    <lineage>
        <taxon>Bacteria</taxon>
        <taxon>Pseudomonadati</taxon>
        <taxon>Pseudomonadota</taxon>
        <taxon>Betaproteobacteria</taxon>
        <taxon>Burkholderiales</taxon>
        <taxon>Oxalobacteraceae</taxon>
        <taxon>Noviherbaspirillum</taxon>
    </lineage>
</organism>
<dbReference type="AlphaFoldDB" id="A0A254T9U2"/>
<evidence type="ECO:0000259" key="5">
    <source>
        <dbReference type="PROSITE" id="PS50887"/>
    </source>
</evidence>
<dbReference type="SMART" id="SM00086">
    <property type="entry name" value="PAC"/>
    <property type="match status" value="1"/>
</dbReference>
<dbReference type="GO" id="GO:0003824">
    <property type="term" value="F:catalytic activity"/>
    <property type="evidence" value="ECO:0007669"/>
    <property type="project" value="UniProtKB-ARBA"/>
</dbReference>
<dbReference type="Gene3D" id="3.30.450.20">
    <property type="entry name" value="PAS domain"/>
    <property type="match status" value="2"/>
</dbReference>
<dbReference type="PANTHER" id="PTHR44757:SF2">
    <property type="entry name" value="BIOFILM ARCHITECTURE MAINTENANCE PROTEIN MBAA"/>
    <property type="match status" value="1"/>
</dbReference>
<keyword evidence="1" id="KW-0472">Membrane</keyword>
<gene>
    <name evidence="6" type="ORF">AYR66_07755</name>
</gene>
<dbReference type="SMART" id="SM00267">
    <property type="entry name" value="GGDEF"/>
    <property type="match status" value="1"/>
</dbReference>
<dbReference type="InterPro" id="IPR001633">
    <property type="entry name" value="EAL_dom"/>
</dbReference>
<dbReference type="EMBL" id="LSTO01000001">
    <property type="protein sequence ID" value="OWW19419.1"/>
    <property type="molecule type" value="Genomic_DNA"/>
</dbReference>
<dbReference type="CDD" id="cd00130">
    <property type="entry name" value="PAS"/>
    <property type="match status" value="1"/>
</dbReference>
<dbReference type="SUPFAM" id="SSF141868">
    <property type="entry name" value="EAL domain-like"/>
    <property type="match status" value="1"/>
</dbReference>
<dbReference type="InterPro" id="IPR000014">
    <property type="entry name" value="PAS"/>
</dbReference>
<evidence type="ECO:0000259" key="2">
    <source>
        <dbReference type="PROSITE" id="PS50112"/>
    </source>
</evidence>
<dbReference type="PANTHER" id="PTHR44757">
    <property type="entry name" value="DIGUANYLATE CYCLASE DGCP"/>
    <property type="match status" value="1"/>
</dbReference>
<dbReference type="CDD" id="cd18774">
    <property type="entry name" value="PDC2_HK_sensor"/>
    <property type="match status" value="1"/>
</dbReference>
<feature type="domain" description="EAL" evidence="4">
    <location>
        <begin position="592"/>
        <end position="845"/>
    </location>
</feature>
<keyword evidence="7" id="KW-1185">Reference proteome</keyword>
<comment type="caution">
    <text evidence="6">The sequence shown here is derived from an EMBL/GenBank/DDBJ whole genome shotgun (WGS) entry which is preliminary data.</text>
</comment>
<dbReference type="SMART" id="SM00052">
    <property type="entry name" value="EAL"/>
    <property type="match status" value="1"/>
</dbReference>
<dbReference type="InterPro" id="IPR035965">
    <property type="entry name" value="PAS-like_dom_sf"/>
</dbReference>
<keyword evidence="1" id="KW-1133">Transmembrane helix</keyword>
<evidence type="ECO:0000259" key="4">
    <source>
        <dbReference type="PROSITE" id="PS50883"/>
    </source>
</evidence>
<dbReference type="Gene3D" id="3.30.70.270">
    <property type="match status" value="1"/>
</dbReference>
<evidence type="ECO:0000259" key="3">
    <source>
        <dbReference type="PROSITE" id="PS50113"/>
    </source>
</evidence>
<dbReference type="NCBIfam" id="TIGR00254">
    <property type="entry name" value="GGDEF"/>
    <property type="match status" value="1"/>
</dbReference>
<dbReference type="Pfam" id="PF00990">
    <property type="entry name" value="GGDEF"/>
    <property type="match status" value="1"/>
</dbReference>
<dbReference type="Pfam" id="PF08447">
    <property type="entry name" value="PAS_3"/>
    <property type="match status" value="1"/>
</dbReference>
<dbReference type="OrthoDB" id="8766730at2"/>
<dbReference type="PROSITE" id="PS50112">
    <property type="entry name" value="PAS"/>
    <property type="match status" value="1"/>
</dbReference>
<name>A0A254T9U2_9BURK</name>
<dbReference type="Gene3D" id="3.20.20.450">
    <property type="entry name" value="EAL domain"/>
    <property type="match status" value="1"/>
</dbReference>
<dbReference type="CDD" id="cd01948">
    <property type="entry name" value="EAL"/>
    <property type="match status" value="1"/>
</dbReference>
<dbReference type="InterPro" id="IPR035919">
    <property type="entry name" value="EAL_sf"/>
</dbReference>
<feature type="transmembrane region" description="Helical" evidence="1">
    <location>
        <begin position="202"/>
        <end position="221"/>
    </location>
</feature>
<dbReference type="InterPro" id="IPR000700">
    <property type="entry name" value="PAS-assoc_C"/>
</dbReference>
<evidence type="ECO:0000256" key="1">
    <source>
        <dbReference type="SAM" id="Phobius"/>
    </source>
</evidence>
<dbReference type="SUPFAM" id="SSF55073">
    <property type="entry name" value="Nucleotide cyclase"/>
    <property type="match status" value="1"/>
</dbReference>